<dbReference type="Proteomes" id="UP000029445">
    <property type="component" value="Chromosome 8"/>
</dbReference>
<dbReference type="STRING" id="294750.A0A095D6R5"/>
<dbReference type="OrthoDB" id="331341at2759"/>
<dbReference type="EMBL" id="CP025766">
    <property type="protein sequence ID" value="KGB76846.1"/>
    <property type="molecule type" value="Genomic_DNA"/>
</dbReference>
<sequence>MSKRAAPSSLPDQKRTRFAPSHTTHSISPSGTPASLEDDDAYLNDDFESNAAATRQKARRSLRDTGGYASDSSGDEEGVVPSRRPGAKDDDEDDVDMFADDVDEGKGKDKGKPKEKEFMDLEDIEGQEFDKLSQAKDDSDSETEEVKTGLDGDMGIDITPFNMKNELAEGRFTAGGETYVANDEDPNDKYDVWLSDLDKEEIKKARRAHREQQRLEEEREAKEAGGGEEKEKKEQELLQAALGLMERGETVLEALQRLGKQVEDERKKMEAGSKKKSWAERQKERKVLMAAQEEQTDSIHTSNPFTNLSNIVSGLTTIGHLDVYSLSRESIQRMLPAPADGAHNPPRAAPPPQPAADNRQFQYRFSMAYVRNLPEDQRPVEREAFGPFSLLQLRGWRSTGFFGPSCENVELRLVPDGGEPGQWGPWTEVVGQ</sequence>
<dbReference type="SUPFAM" id="SSF55277">
    <property type="entry name" value="GYF domain"/>
    <property type="match status" value="1"/>
</dbReference>
<dbReference type="GO" id="GO:0005682">
    <property type="term" value="C:U5 snRNP"/>
    <property type="evidence" value="ECO:0007669"/>
    <property type="project" value="InterPro"/>
</dbReference>
<dbReference type="VEuPathDB" id="FungiDB:CNBG_2684"/>
<organism evidence="2 3">
    <name type="scientific">Cryptococcus deuterogattii (strain R265)</name>
    <name type="common">Cryptococcus gattii VGII (strain R265)</name>
    <dbReference type="NCBI Taxonomy" id="294750"/>
    <lineage>
        <taxon>Eukaryota</taxon>
        <taxon>Fungi</taxon>
        <taxon>Dikarya</taxon>
        <taxon>Basidiomycota</taxon>
        <taxon>Agaricomycotina</taxon>
        <taxon>Tremellomycetes</taxon>
        <taxon>Tremellales</taxon>
        <taxon>Cryptococcaceae</taxon>
        <taxon>Cryptococcus</taxon>
        <taxon>Cryptococcus gattii species complex</taxon>
    </lineage>
</organism>
<dbReference type="HOGENOM" id="CLU_024456_1_0_1"/>
<feature type="compositionally biased region" description="Basic and acidic residues" evidence="1">
    <location>
        <begin position="104"/>
        <end position="119"/>
    </location>
</feature>
<proteinExistence type="predicted"/>
<gene>
    <name evidence="2" type="ORF">CNBG_2684</name>
</gene>
<reference evidence="2 3" key="1">
    <citation type="journal article" date="2011" name="MBio">
        <title>Genome variation in Cryptococcus gattii, an emerging pathogen of immunocompetent hosts.</title>
        <authorList>
            <person name="D'Souza C.A."/>
            <person name="Kronstad J.W."/>
            <person name="Taylor G."/>
            <person name="Warren R."/>
            <person name="Yuen M."/>
            <person name="Hu G."/>
            <person name="Jung W.H."/>
            <person name="Sham A."/>
            <person name="Kidd S.E."/>
            <person name="Tangen K."/>
            <person name="Lee N."/>
            <person name="Zeilmaker T."/>
            <person name="Sawkins J."/>
            <person name="McVicker G."/>
            <person name="Shah S."/>
            <person name="Gnerre S."/>
            <person name="Griggs A."/>
            <person name="Zeng Q."/>
            <person name="Bartlett K."/>
            <person name="Li W."/>
            <person name="Wang X."/>
            <person name="Heitman J."/>
            <person name="Stajich J.E."/>
            <person name="Fraser J.A."/>
            <person name="Meyer W."/>
            <person name="Carter D."/>
            <person name="Schein J."/>
            <person name="Krzywinski M."/>
            <person name="Kwon-Chung K.J."/>
            <person name="Varma A."/>
            <person name="Wang J."/>
            <person name="Brunham R."/>
            <person name="Fyfe M."/>
            <person name="Ouellette B.F."/>
            <person name="Siddiqui A."/>
            <person name="Marra M."/>
            <person name="Jones S."/>
            <person name="Holt R."/>
            <person name="Birren B.W."/>
            <person name="Galagan J.E."/>
            <person name="Cuomo C.A."/>
        </authorList>
    </citation>
    <scope>NUCLEOTIDE SEQUENCE [LARGE SCALE GENOMIC DNA]</scope>
    <source>
        <strain evidence="2 3">R265</strain>
    </source>
</reference>
<dbReference type="InterPro" id="IPR035445">
    <property type="entry name" value="GYF-like_dom_sf"/>
</dbReference>
<name>A0A095D6R5_CRYD2</name>
<feature type="compositionally biased region" description="Acidic residues" evidence="1">
    <location>
        <begin position="89"/>
        <end position="103"/>
    </location>
</feature>
<keyword evidence="3" id="KW-1185">Reference proteome</keyword>
<feature type="region of interest" description="Disordered" evidence="1">
    <location>
        <begin position="204"/>
        <end position="234"/>
    </location>
</feature>
<feature type="region of interest" description="Disordered" evidence="1">
    <location>
        <begin position="336"/>
        <end position="357"/>
    </location>
</feature>
<dbReference type="RefSeq" id="XP_062882700.1">
    <property type="nucleotide sequence ID" value="XM_063026745.1"/>
</dbReference>
<reference evidence="2 3" key="2">
    <citation type="journal article" date="2018" name="Proc. Natl. Acad. Sci.">
        <title>RNAi is a critical determinant of centromere evolution in closely related fungi.</title>
        <authorList>
            <person name="Yadav V."/>
            <person name="Sun S."/>
            <person name="Billmyre R.B."/>
            <person name="Thimmappa B.C."/>
            <person name="Shea T."/>
            <person name="Lintner R."/>
            <person name="Bakkeren G."/>
            <person name="Cuomo C.A."/>
            <person name="Heitman J."/>
            <person name="Sanyal K."/>
        </authorList>
    </citation>
    <scope>NUCLEOTIDE SEQUENCE [LARGE SCALE GENOMIC DNA]</scope>
    <source>
        <strain evidence="2 3">R265</strain>
    </source>
</reference>
<evidence type="ECO:0000313" key="2">
    <source>
        <dbReference type="EMBL" id="KGB76846.1"/>
    </source>
</evidence>
<dbReference type="GeneID" id="88179019"/>
<evidence type="ECO:0000313" key="3">
    <source>
        <dbReference type="Proteomes" id="UP000029445"/>
    </source>
</evidence>
<dbReference type="PANTHER" id="PTHR13138:SF3">
    <property type="entry name" value="CD2 ANTIGEN CYTOPLASMIC TAIL-BINDING PROTEIN 2"/>
    <property type="match status" value="1"/>
</dbReference>
<accession>A0A095D6R5</accession>
<dbReference type="InterPro" id="IPR039905">
    <property type="entry name" value="CD2BP2/Lin1"/>
</dbReference>
<protein>
    <submittedName>
        <fullName evidence="2">CD2 antigen cytoplasmic tail-binding protein 2</fullName>
    </submittedName>
</protein>
<feature type="compositionally biased region" description="Basic and acidic residues" evidence="1">
    <location>
        <begin position="210"/>
        <end position="234"/>
    </location>
</feature>
<feature type="compositionally biased region" description="Basic and acidic residues" evidence="1">
    <location>
        <begin position="128"/>
        <end position="150"/>
    </location>
</feature>
<feature type="region of interest" description="Disordered" evidence="1">
    <location>
        <begin position="1"/>
        <end position="157"/>
    </location>
</feature>
<dbReference type="OMA" id="GENTNFY"/>
<evidence type="ECO:0000256" key="1">
    <source>
        <dbReference type="SAM" id="MobiDB-lite"/>
    </source>
</evidence>
<feature type="compositionally biased region" description="Acidic residues" evidence="1">
    <location>
        <begin position="36"/>
        <end position="48"/>
    </location>
</feature>
<feature type="compositionally biased region" description="Polar residues" evidence="1">
    <location>
        <begin position="21"/>
        <end position="33"/>
    </location>
</feature>
<dbReference type="PANTHER" id="PTHR13138">
    <property type="entry name" value="PROTEIN LIN1"/>
    <property type="match status" value="1"/>
</dbReference>
<dbReference type="KEGG" id="cdeu:CNBG_2684"/>
<dbReference type="AlphaFoldDB" id="A0A095D6R5"/>